<accession>A0A1I6M8Q4</accession>
<sequence length="59" mass="6521">MDGCTEQMLELEQPDAVYRLGRALRDAYKPCPQGDGAADPARLLADLDEEQPALFTQRA</sequence>
<organism evidence="1 2">
    <name type="scientific">Sphingomonas jatrophae</name>
    <dbReference type="NCBI Taxonomy" id="1166337"/>
    <lineage>
        <taxon>Bacteria</taxon>
        <taxon>Pseudomonadati</taxon>
        <taxon>Pseudomonadota</taxon>
        <taxon>Alphaproteobacteria</taxon>
        <taxon>Sphingomonadales</taxon>
        <taxon>Sphingomonadaceae</taxon>
        <taxon>Sphingomonas</taxon>
    </lineage>
</organism>
<name>A0A1I6M8Q4_9SPHN</name>
<evidence type="ECO:0000313" key="1">
    <source>
        <dbReference type="EMBL" id="SFS11922.1"/>
    </source>
</evidence>
<proteinExistence type="predicted"/>
<keyword evidence="2" id="KW-1185">Reference proteome</keyword>
<dbReference type="Proteomes" id="UP000198824">
    <property type="component" value="Unassembled WGS sequence"/>
</dbReference>
<dbReference type="STRING" id="1166337.SAMN05192580_3655"/>
<dbReference type="RefSeq" id="WP_093316846.1">
    <property type="nucleotide sequence ID" value="NZ_FOZG01000003.1"/>
</dbReference>
<protein>
    <submittedName>
        <fullName evidence="1">Uncharacterized protein</fullName>
    </submittedName>
</protein>
<reference evidence="1 2" key="1">
    <citation type="submission" date="2016-10" db="EMBL/GenBank/DDBJ databases">
        <authorList>
            <person name="de Groot N.N."/>
        </authorList>
    </citation>
    <scope>NUCLEOTIDE SEQUENCE [LARGE SCALE GENOMIC DNA]</scope>
    <source>
        <strain evidence="1 2">S5-249</strain>
    </source>
</reference>
<evidence type="ECO:0000313" key="2">
    <source>
        <dbReference type="Proteomes" id="UP000198824"/>
    </source>
</evidence>
<dbReference type="AlphaFoldDB" id="A0A1I6M8Q4"/>
<dbReference type="EMBL" id="FOZG01000003">
    <property type="protein sequence ID" value="SFS11922.1"/>
    <property type="molecule type" value="Genomic_DNA"/>
</dbReference>
<gene>
    <name evidence="1" type="ORF">SAMN05192580_3655</name>
</gene>